<keyword evidence="7" id="KW-0175">Coiled coil</keyword>
<dbReference type="Pfam" id="PF01086">
    <property type="entry name" value="Clathrin_lg_ch"/>
    <property type="match status" value="1"/>
</dbReference>
<feature type="coiled-coil region" evidence="7">
    <location>
        <begin position="143"/>
        <end position="203"/>
    </location>
</feature>
<dbReference type="AlphaFoldDB" id="A0A1C3KEN1"/>
<comment type="function">
    <text evidence="6">Clathrin is the major protein of the polyhedral coat of coated pits and vesicles.</text>
</comment>
<dbReference type="GO" id="GO:0030132">
    <property type="term" value="C:clathrin coat of coated pit"/>
    <property type="evidence" value="ECO:0007669"/>
    <property type="project" value="InterPro"/>
</dbReference>
<dbReference type="GO" id="GO:0016192">
    <property type="term" value="P:vesicle-mediated transport"/>
    <property type="evidence" value="ECO:0007669"/>
    <property type="project" value="InterPro"/>
</dbReference>
<dbReference type="InterPro" id="IPR000996">
    <property type="entry name" value="Clathrin_L-chain"/>
</dbReference>
<accession>A0A1C3KEN1</accession>
<dbReference type="VEuPathDB" id="PlasmoDB:PmUG01_13024800"/>
<evidence type="ECO:0000256" key="3">
    <source>
        <dbReference type="ARBA" id="ARBA00023136"/>
    </source>
</evidence>
<evidence type="ECO:0000256" key="2">
    <source>
        <dbReference type="ARBA" id="ARBA00005263"/>
    </source>
</evidence>
<evidence type="ECO:0000256" key="6">
    <source>
        <dbReference type="RuleBase" id="RU363137"/>
    </source>
</evidence>
<evidence type="ECO:0000256" key="1">
    <source>
        <dbReference type="ARBA" id="ARBA00004180"/>
    </source>
</evidence>
<evidence type="ECO:0000256" key="5">
    <source>
        <dbReference type="ARBA" id="ARBA00023329"/>
    </source>
</evidence>
<keyword evidence="3 6" id="KW-0472">Membrane</keyword>
<comment type="similarity">
    <text evidence="2 6">Belongs to the clathrin light chain family.</text>
</comment>
<dbReference type="EMBL" id="LT594501">
    <property type="protein sequence ID" value="SBT72087.1"/>
    <property type="molecule type" value="Genomic_DNA"/>
</dbReference>
<protein>
    <recommendedName>
        <fullName evidence="6">Clathrin light chain</fullName>
    </recommendedName>
</protein>
<dbReference type="GO" id="GO:0005198">
    <property type="term" value="F:structural molecule activity"/>
    <property type="evidence" value="ECO:0007669"/>
    <property type="project" value="InterPro"/>
</dbReference>
<keyword evidence="5 6" id="KW-0968">Cytoplasmic vesicle</keyword>
<name>A0A1C3KEN1_PLAMA</name>
<dbReference type="GO" id="GO:0006886">
    <property type="term" value="P:intracellular protein transport"/>
    <property type="evidence" value="ECO:0007669"/>
    <property type="project" value="InterPro"/>
</dbReference>
<evidence type="ECO:0000313" key="9">
    <source>
        <dbReference type="Proteomes" id="UP000219799"/>
    </source>
</evidence>
<evidence type="ECO:0000256" key="7">
    <source>
        <dbReference type="SAM" id="Coils"/>
    </source>
</evidence>
<dbReference type="Proteomes" id="UP000219799">
    <property type="component" value="Chromosome 13"/>
</dbReference>
<comment type="subcellular location">
    <subcellularLocation>
        <location evidence="1 6">Cytoplasmic vesicle membrane</location>
        <topology evidence="1 6">Peripheral membrane protein</topology>
        <orientation evidence="1 6">Cytoplasmic side</orientation>
    </subcellularLocation>
    <subcellularLocation>
        <location evidence="6">Membrane</location>
        <location evidence="6">Coated pit</location>
        <topology evidence="6">Peripheral membrane protein</topology>
        <orientation evidence="6">Cytoplasmic side</orientation>
    </subcellularLocation>
    <text evidence="6">Cytoplasmic face of coated pits and vesicles.</text>
</comment>
<evidence type="ECO:0000256" key="4">
    <source>
        <dbReference type="ARBA" id="ARBA00023176"/>
    </source>
</evidence>
<gene>
    <name evidence="8" type="primary">PmlGA01_130017100</name>
    <name evidence="8" type="ORF">PMLGA01_130017100</name>
</gene>
<reference evidence="8 9" key="1">
    <citation type="submission" date="2016-06" db="EMBL/GenBank/DDBJ databases">
        <authorList>
            <consortium name="Pathogen Informatics"/>
        </authorList>
    </citation>
    <scope>NUCLEOTIDE SEQUENCE [LARGE SCALE GENOMIC DNA]</scope>
    <source>
        <strain evidence="8">PmlGA01</strain>
    </source>
</reference>
<proteinExistence type="inferred from homology"/>
<dbReference type="GO" id="GO:0030130">
    <property type="term" value="C:clathrin coat of trans-Golgi network vesicle"/>
    <property type="evidence" value="ECO:0007669"/>
    <property type="project" value="InterPro"/>
</dbReference>
<organism evidence="8 9">
    <name type="scientific">Plasmodium malariae</name>
    <dbReference type="NCBI Taxonomy" id="5858"/>
    <lineage>
        <taxon>Eukaryota</taxon>
        <taxon>Sar</taxon>
        <taxon>Alveolata</taxon>
        <taxon>Apicomplexa</taxon>
        <taxon>Aconoidasida</taxon>
        <taxon>Haemosporida</taxon>
        <taxon>Plasmodiidae</taxon>
        <taxon>Plasmodium</taxon>
        <taxon>Plasmodium (Plasmodium)</taxon>
    </lineage>
</organism>
<evidence type="ECO:0000313" key="8">
    <source>
        <dbReference type="EMBL" id="SBT72087.1"/>
    </source>
</evidence>
<keyword evidence="4 6" id="KW-0168">Coated pit</keyword>
<sequence length="239" mass="28506">MSELNEFNQFSFSNYDDINSNNVENKTSQNNGEYEINEELGSPNSLSDNLDRSNNLTYNDLNISLNSVYNDININKREIEESSNNLKYKSSSNNMNDSLNKYSASLRKESRIMSFENSYEQFFEKESDISDTEESTTWETERLKRIEERKEYEKKKKMEIKKKAAEDLKKWYEEMAIIIEEKKKQSKKKKSEEKRKEENLENKTWLKVSQYLDLEKGEYFKENSRMKQVLLKLIKKEGS</sequence>